<name>A0A4R4A8J4_MARGR</name>
<comment type="caution">
    <text evidence="2">The sequence shown here is derived from an EMBL/GenBank/DDBJ whole genome shotgun (WGS) entry which is preliminary data.</text>
</comment>
<dbReference type="InterPro" id="IPR016195">
    <property type="entry name" value="Pol/histidinol_Pase-like"/>
</dbReference>
<evidence type="ECO:0000313" key="3">
    <source>
        <dbReference type="Proteomes" id="UP000295247"/>
    </source>
</evidence>
<dbReference type="PANTHER" id="PTHR42924:SF3">
    <property type="entry name" value="POLYMERASE_HISTIDINOL PHOSPHATASE N-TERMINAL DOMAIN-CONTAINING PROTEIN"/>
    <property type="match status" value="1"/>
</dbReference>
<dbReference type="PANTHER" id="PTHR42924">
    <property type="entry name" value="EXONUCLEASE"/>
    <property type="match status" value="1"/>
</dbReference>
<evidence type="ECO:0000259" key="1">
    <source>
        <dbReference type="SMART" id="SM00481"/>
    </source>
</evidence>
<dbReference type="SUPFAM" id="SSF89550">
    <property type="entry name" value="PHP domain-like"/>
    <property type="match status" value="1"/>
</dbReference>
<dbReference type="InterPro" id="IPR004013">
    <property type="entry name" value="PHP_dom"/>
</dbReference>
<evidence type="ECO:0000313" key="2">
    <source>
        <dbReference type="EMBL" id="TCW34849.1"/>
    </source>
</evidence>
<dbReference type="EMBL" id="SMDC01000008">
    <property type="protein sequence ID" value="TCW34849.1"/>
    <property type="molecule type" value="Genomic_DNA"/>
</dbReference>
<dbReference type="AlphaFoldDB" id="A0A4R4A8J4"/>
<dbReference type="InterPro" id="IPR052018">
    <property type="entry name" value="PHP_domain"/>
</dbReference>
<gene>
    <name evidence="2" type="ORF">EDC29_1089</name>
</gene>
<sequence>MMTPIPDLHTHSTASDGTLTPGALVERAVRAGLTTLALTDHDTTAGVGEAAAAAAGHGLTLVPGVEVSVTWNARTIHVVGLNVDPVNPELAEGLARLRAFRDWRAEEIGRRLARHGIQGAYEGARAYAGGNLIGRTHFARFLVEQRLAADTGDVFKRFLTTGKPGHVAGDWASLEAAVGWIRAAGGQAVIAHPARYRLTRTKLLQLIGEFREHGGCGIEVVTSSHSRDEIFTFARHAREQRLLASAGSDYHGPEQPWLMLGRLPPLPDGCIPIWRDWSSCAVPAGAARATC</sequence>
<protein>
    <recommendedName>
        <fullName evidence="1">Polymerase/histidinol phosphatase N-terminal domain-containing protein</fullName>
    </recommendedName>
</protein>
<feature type="domain" description="Polymerase/histidinol phosphatase N-terminal" evidence="1">
    <location>
        <begin position="6"/>
        <end position="71"/>
    </location>
</feature>
<dbReference type="Gene3D" id="1.10.150.650">
    <property type="match status" value="1"/>
</dbReference>
<dbReference type="GO" id="GO:0035312">
    <property type="term" value="F:5'-3' DNA exonuclease activity"/>
    <property type="evidence" value="ECO:0007669"/>
    <property type="project" value="TreeGrafter"/>
</dbReference>
<dbReference type="Pfam" id="PF02811">
    <property type="entry name" value="PHP"/>
    <property type="match status" value="1"/>
</dbReference>
<accession>A0A4R4A8J4</accession>
<dbReference type="SMART" id="SM00481">
    <property type="entry name" value="POLIIIAc"/>
    <property type="match status" value="1"/>
</dbReference>
<dbReference type="CDD" id="cd07438">
    <property type="entry name" value="PHP_HisPPase_AMP"/>
    <property type="match status" value="1"/>
</dbReference>
<organism evidence="2 3">
    <name type="scientific">Marichromatium gracile</name>
    <name type="common">Chromatium gracile</name>
    <dbReference type="NCBI Taxonomy" id="1048"/>
    <lineage>
        <taxon>Bacteria</taxon>
        <taxon>Pseudomonadati</taxon>
        <taxon>Pseudomonadota</taxon>
        <taxon>Gammaproteobacteria</taxon>
        <taxon>Chromatiales</taxon>
        <taxon>Chromatiaceae</taxon>
        <taxon>Marichromatium</taxon>
    </lineage>
</organism>
<dbReference type="InterPro" id="IPR003141">
    <property type="entry name" value="Pol/His_phosphatase_N"/>
</dbReference>
<dbReference type="Proteomes" id="UP000295247">
    <property type="component" value="Unassembled WGS sequence"/>
</dbReference>
<proteinExistence type="predicted"/>
<reference evidence="2 3" key="1">
    <citation type="submission" date="2019-03" db="EMBL/GenBank/DDBJ databases">
        <title>Genomic Encyclopedia of Type Strains, Phase IV (KMG-IV): sequencing the most valuable type-strain genomes for metagenomic binning, comparative biology and taxonomic classification.</title>
        <authorList>
            <person name="Goeker M."/>
        </authorList>
    </citation>
    <scope>NUCLEOTIDE SEQUENCE [LARGE SCALE GENOMIC DNA]</scope>
    <source>
        <strain evidence="2 3">DSM 203</strain>
    </source>
</reference>
<dbReference type="GO" id="GO:0004534">
    <property type="term" value="F:5'-3' RNA exonuclease activity"/>
    <property type="evidence" value="ECO:0007669"/>
    <property type="project" value="TreeGrafter"/>
</dbReference>
<dbReference type="Gene3D" id="3.20.20.140">
    <property type="entry name" value="Metal-dependent hydrolases"/>
    <property type="match status" value="1"/>
</dbReference>